<sequence>MMLGCSGLEPSVITSRCLTTKDDEPPVLQNVPEQQKDIKDNGICRPSNGPRLACFYGASSGFGLDSPVFCALLGCGAVPCPLGRREGGGPVMAPGLAESCISSLRPDWPQPPSPADSPPQGVLMG</sequence>
<organism evidence="1 2">
    <name type="scientific">Rangifer tarandus platyrhynchus</name>
    <name type="common">Svalbard reindeer</name>
    <dbReference type="NCBI Taxonomy" id="3082113"/>
    <lineage>
        <taxon>Eukaryota</taxon>
        <taxon>Metazoa</taxon>
        <taxon>Chordata</taxon>
        <taxon>Craniata</taxon>
        <taxon>Vertebrata</taxon>
        <taxon>Euteleostomi</taxon>
        <taxon>Mammalia</taxon>
        <taxon>Eutheria</taxon>
        <taxon>Laurasiatheria</taxon>
        <taxon>Artiodactyla</taxon>
        <taxon>Ruminantia</taxon>
        <taxon>Pecora</taxon>
        <taxon>Cervidae</taxon>
        <taxon>Odocoileinae</taxon>
        <taxon>Rangifer</taxon>
    </lineage>
</organism>
<dbReference type="EMBL" id="OX596092">
    <property type="protein sequence ID" value="CAN0560146.1"/>
    <property type="molecule type" value="Genomic_DNA"/>
</dbReference>
<dbReference type="Proteomes" id="UP001162501">
    <property type="component" value="Chromosome 8"/>
</dbReference>
<gene>
    <name evidence="1" type="ORF">MRATA1EN22A_LOCUS26971</name>
</gene>
<name>A0AC60A4Z7_RANTA</name>
<evidence type="ECO:0000313" key="2">
    <source>
        <dbReference type="Proteomes" id="UP001162501"/>
    </source>
</evidence>
<proteinExistence type="predicted"/>
<protein>
    <submittedName>
        <fullName evidence="1">Uncharacterized protein</fullName>
    </submittedName>
</protein>
<accession>A0AC60A4Z7</accession>
<reference evidence="1" key="2">
    <citation type="submission" date="2025-03" db="EMBL/GenBank/DDBJ databases">
        <authorList>
            <consortium name="ELIXIR-Norway"/>
            <consortium name="Elixir Norway"/>
        </authorList>
    </citation>
    <scope>NUCLEOTIDE SEQUENCE</scope>
</reference>
<reference evidence="1" key="1">
    <citation type="submission" date="2023-05" db="EMBL/GenBank/DDBJ databases">
        <authorList>
            <consortium name="ELIXIR-Norway"/>
        </authorList>
    </citation>
    <scope>NUCLEOTIDE SEQUENCE</scope>
</reference>
<evidence type="ECO:0000313" key="1">
    <source>
        <dbReference type="EMBL" id="CAN0560146.1"/>
    </source>
</evidence>